<accession>A0A1P8F6T8</accession>
<sequence>MTMLFSNSIARTQAEREYRAKTRGSPDFTYTPGAIDPAAIVEININKQFPGARKYEPLDSIEIINNEAANPVTVSINDRPAYADRTFPIPARTSRIVDDGVYIGTVHVRNDGAVATTAGNIVIRLKKKPYDANDAARRAL</sequence>
<name>A0A1P8F6T8_9CHLR</name>
<evidence type="ECO:0000313" key="1">
    <source>
        <dbReference type="EMBL" id="APV44194.1"/>
    </source>
</evidence>
<reference evidence="2" key="1">
    <citation type="submission" date="2016-11" db="EMBL/GenBank/DDBJ databases">
        <title>Dehalogenimonas formicexedens sp. nov., a chlorinated alkane respiring bacterium isolated from contaminated groundwater.</title>
        <authorList>
            <person name="Key T.A."/>
            <person name="Bowman K.S."/>
            <person name="Lee I."/>
            <person name="Chun J."/>
            <person name="Albuquerque L."/>
            <person name="da Costa M.S."/>
            <person name="Rainey F.A."/>
            <person name="Moe W.M."/>
        </authorList>
    </citation>
    <scope>NUCLEOTIDE SEQUENCE [LARGE SCALE GENOMIC DNA]</scope>
    <source>
        <strain evidence="2">NSZ-14</strain>
    </source>
</reference>
<organism evidence="1 2">
    <name type="scientific">Dehalogenimonas formicexedens</name>
    <dbReference type="NCBI Taxonomy" id="1839801"/>
    <lineage>
        <taxon>Bacteria</taxon>
        <taxon>Bacillati</taxon>
        <taxon>Chloroflexota</taxon>
        <taxon>Dehalococcoidia</taxon>
        <taxon>Dehalococcoidales</taxon>
        <taxon>Dehalococcoidaceae</taxon>
        <taxon>Dehalogenimonas</taxon>
    </lineage>
</organism>
<dbReference type="STRING" id="1839801.Dform_00849"/>
<dbReference type="KEGG" id="dfo:Dform_00849"/>
<dbReference type="AlphaFoldDB" id="A0A1P8F6T8"/>
<gene>
    <name evidence="1" type="ORF">Dform_00849</name>
</gene>
<keyword evidence="2" id="KW-1185">Reference proteome</keyword>
<dbReference type="Proteomes" id="UP000185934">
    <property type="component" value="Chromosome"/>
</dbReference>
<proteinExistence type="predicted"/>
<evidence type="ECO:0000313" key="2">
    <source>
        <dbReference type="Proteomes" id="UP000185934"/>
    </source>
</evidence>
<protein>
    <submittedName>
        <fullName evidence="1">Uncharacterized protein</fullName>
    </submittedName>
</protein>
<dbReference type="EMBL" id="CP018258">
    <property type="protein sequence ID" value="APV44194.1"/>
    <property type="molecule type" value="Genomic_DNA"/>
</dbReference>